<evidence type="ECO:0000313" key="6">
    <source>
        <dbReference type="EnsemblPlants" id="AET1Gv20135300.12"/>
    </source>
</evidence>
<dbReference type="Pfam" id="PF03741">
    <property type="entry name" value="TerC"/>
    <property type="match status" value="1"/>
</dbReference>
<keyword evidence="3 5" id="KW-1133">Transmembrane helix</keyword>
<evidence type="ECO:0000313" key="7">
    <source>
        <dbReference type="Proteomes" id="UP000015105"/>
    </source>
</evidence>
<dbReference type="EnsemblPlants" id="AET1Gv20135300.12">
    <property type="protein sequence ID" value="AET1Gv20135300.12"/>
    <property type="gene ID" value="AET1Gv20135300"/>
</dbReference>
<evidence type="ECO:0000256" key="2">
    <source>
        <dbReference type="ARBA" id="ARBA00022692"/>
    </source>
</evidence>
<reference evidence="6" key="4">
    <citation type="submission" date="2019-03" db="UniProtKB">
        <authorList>
            <consortium name="EnsemblPlants"/>
        </authorList>
    </citation>
    <scope>IDENTIFICATION</scope>
</reference>
<reference evidence="6" key="3">
    <citation type="journal article" date="2017" name="Nature">
        <title>Genome sequence of the progenitor of the wheat D genome Aegilops tauschii.</title>
        <authorList>
            <person name="Luo M.C."/>
            <person name="Gu Y.Q."/>
            <person name="Puiu D."/>
            <person name="Wang H."/>
            <person name="Twardziok S.O."/>
            <person name="Deal K.R."/>
            <person name="Huo N."/>
            <person name="Zhu T."/>
            <person name="Wang L."/>
            <person name="Wang Y."/>
            <person name="McGuire P.E."/>
            <person name="Liu S."/>
            <person name="Long H."/>
            <person name="Ramasamy R.K."/>
            <person name="Rodriguez J.C."/>
            <person name="Van S.L."/>
            <person name="Yuan L."/>
            <person name="Wang Z."/>
            <person name="Xia Z."/>
            <person name="Xiao L."/>
            <person name="Anderson O.D."/>
            <person name="Ouyang S."/>
            <person name="Liang Y."/>
            <person name="Zimin A.V."/>
            <person name="Pertea G."/>
            <person name="Qi P."/>
            <person name="Bennetzen J.L."/>
            <person name="Dai X."/>
            <person name="Dawson M.W."/>
            <person name="Muller H.G."/>
            <person name="Kugler K."/>
            <person name="Rivarola-Duarte L."/>
            <person name="Spannagl M."/>
            <person name="Mayer K.F.X."/>
            <person name="Lu F.H."/>
            <person name="Bevan M.W."/>
            <person name="Leroy P."/>
            <person name="Li P."/>
            <person name="You F.M."/>
            <person name="Sun Q."/>
            <person name="Liu Z."/>
            <person name="Lyons E."/>
            <person name="Wicker T."/>
            <person name="Salzberg S.L."/>
            <person name="Devos K.M."/>
            <person name="Dvorak J."/>
        </authorList>
    </citation>
    <scope>NUCLEOTIDE SEQUENCE [LARGE SCALE GENOMIC DNA]</scope>
    <source>
        <strain evidence="6">cv. AL8/78</strain>
    </source>
</reference>
<protein>
    <submittedName>
        <fullName evidence="6">Uncharacterized protein</fullName>
    </submittedName>
</protein>
<reference evidence="6" key="5">
    <citation type="journal article" date="2021" name="G3 (Bethesda)">
        <title>Aegilops tauschii genome assembly Aet v5.0 features greater sequence contiguity and improved annotation.</title>
        <authorList>
            <person name="Wang L."/>
            <person name="Zhu T."/>
            <person name="Rodriguez J.C."/>
            <person name="Deal K.R."/>
            <person name="Dubcovsky J."/>
            <person name="McGuire P.E."/>
            <person name="Lux T."/>
            <person name="Spannagl M."/>
            <person name="Mayer K.F.X."/>
            <person name="Baldrich P."/>
            <person name="Meyers B.C."/>
            <person name="Huo N."/>
            <person name="Gu Y.Q."/>
            <person name="Zhou H."/>
            <person name="Devos K.M."/>
            <person name="Bennetzen J.L."/>
            <person name="Unver T."/>
            <person name="Budak H."/>
            <person name="Gulick P.J."/>
            <person name="Galiba G."/>
            <person name="Kalapos B."/>
            <person name="Nelson D.R."/>
            <person name="Li P."/>
            <person name="You F.M."/>
            <person name="Luo M.C."/>
            <person name="Dvorak J."/>
        </authorList>
    </citation>
    <scope>NUCLEOTIDE SEQUENCE [LARGE SCALE GENOMIC DNA]</scope>
    <source>
        <strain evidence="6">cv. AL8/78</strain>
    </source>
</reference>
<evidence type="ECO:0000256" key="5">
    <source>
        <dbReference type="SAM" id="Phobius"/>
    </source>
</evidence>
<dbReference type="PANTHER" id="PTHR30238:SF0">
    <property type="entry name" value="THYLAKOID MEMBRANE PROTEIN TERC, CHLOROPLASTIC"/>
    <property type="match status" value="1"/>
</dbReference>
<feature type="transmembrane region" description="Helical" evidence="5">
    <location>
        <begin position="6"/>
        <end position="23"/>
    </location>
</feature>
<dbReference type="AlphaFoldDB" id="A0A452XRP9"/>
<dbReference type="Gramene" id="AET1Gv20135300.12">
    <property type="protein sequence ID" value="AET1Gv20135300.12"/>
    <property type="gene ID" value="AET1Gv20135300"/>
</dbReference>
<dbReference type="GO" id="GO:0016020">
    <property type="term" value="C:membrane"/>
    <property type="evidence" value="ECO:0007669"/>
    <property type="project" value="UniProtKB-SubCell"/>
</dbReference>
<feature type="transmembrane region" description="Helical" evidence="5">
    <location>
        <begin position="35"/>
        <end position="58"/>
    </location>
</feature>
<accession>A0A452XRP9</accession>
<reference evidence="7" key="1">
    <citation type="journal article" date="2014" name="Science">
        <title>Ancient hybridizations among the ancestral genomes of bread wheat.</title>
        <authorList>
            <consortium name="International Wheat Genome Sequencing Consortium,"/>
            <person name="Marcussen T."/>
            <person name="Sandve S.R."/>
            <person name="Heier L."/>
            <person name="Spannagl M."/>
            <person name="Pfeifer M."/>
            <person name="Jakobsen K.S."/>
            <person name="Wulff B.B."/>
            <person name="Steuernagel B."/>
            <person name="Mayer K.F."/>
            <person name="Olsen O.A."/>
        </authorList>
    </citation>
    <scope>NUCLEOTIDE SEQUENCE [LARGE SCALE GENOMIC DNA]</scope>
    <source>
        <strain evidence="7">cv. AL8/78</strain>
    </source>
</reference>
<reference evidence="7" key="2">
    <citation type="journal article" date="2017" name="Nat. Plants">
        <title>The Aegilops tauschii genome reveals multiple impacts of transposons.</title>
        <authorList>
            <person name="Zhao G."/>
            <person name="Zou C."/>
            <person name="Li K."/>
            <person name="Wang K."/>
            <person name="Li T."/>
            <person name="Gao L."/>
            <person name="Zhang X."/>
            <person name="Wang H."/>
            <person name="Yang Z."/>
            <person name="Liu X."/>
            <person name="Jiang W."/>
            <person name="Mao L."/>
            <person name="Kong X."/>
            <person name="Jiao Y."/>
            <person name="Jia J."/>
        </authorList>
    </citation>
    <scope>NUCLEOTIDE SEQUENCE [LARGE SCALE GENOMIC DNA]</scope>
    <source>
        <strain evidence="7">cv. AL8/78</strain>
    </source>
</reference>
<dbReference type="Proteomes" id="UP000015105">
    <property type="component" value="Chromosome 1D"/>
</dbReference>
<evidence type="ECO:0000256" key="1">
    <source>
        <dbReference type="ARBA" id="ARBA00004141"/>
    </source>
</evidence>
<keyword evidence="7" id="KW-1185">Reference proteome</keyword>
<sequence length="87" mass="9860">SYLLEQSLSVDNLFVFILVFKYFKVPLEYQNRVLSYGIAGAVIFRAVLIILGVATIQVGCSPMLPLLFLSNCSNAYKFLMFCRVLKQ</sequence>
<keyword evidence="4 5" id="KW-0472">Membrane</keyword>
<proteinExistence type="predicted"/>
<organism evidence="6 7">
    <name type="scientific">Aegilops tauschii subsp. strangulata</name>
    <name type="common">Goatgrass</name>
    <dbReference type="NCBI Taxonomy" id="200361"/>
    <lineage>
        <taxon>Eukaryota</taxon>
        <taxon>Viridiplantae</taxon>
        <taxon>Streptophyta</taxon>
        <taxon>Embryophyta</taxon>
        <taxon>Tracheophyta</taxon>
        <taxon>Spermatophyta</taxon>
        <taxon>Magnoliopsida</taxon>
        <taxon>Liliopsida</taxon>
        <taxon>Poales</taxon>
        <taxon>Poaceae</taxon>
        <taxon>BOP clade</taxon>
        <taxon>Pooideae</taxon>
        <taxon>Triticodae</taxon>
        <taxon>Triticeae</taxon>
        <taxon>Triticinae</taxon>
        <taxon>Aegilops</taxon>
    </lineage>
</organism>
<name>A0A452XRP9_AEGTS</name>
<dbReference type="InterPro" id="IPR005496">
    <property type="entry name" value="Integral_membrane_TerC"/>
</dbReference>
<evidence type="ECO:0000256" key="4">
    <source>
        <dbReference type="ARBA" id="ARBA00023136"/>
    </source>
</evidence>
<dbReference type="PANTHER" id="PTHR30238">
    <property type="entry name" value="MEMBRANE BOUND PREDICTED REDOX MODULATOR"/>
    <property type="match status" value="1"/>
</dbReference>
<comment type="subcellular location">
    <subcellularLocation>
        <location evidence="1">Membrane</location>
        <topology evidence="1">Multi-pass membrane protein</topology>
    </subcellularLocation>
</comment>
<evidence type="ECO:0000256" key="3">
    <source>
        <dbReference type="ARBA" id="ARBA00022989"/>
    </source>
</evidence>
<keyword evidence="2 5" id="KW-0812">Transmembrane</keyword>